<comment type="caution">
    <text evidence="9">The sequence shown here is derived from an EMBL/GenBank/DDBJ whole genome shotgun (WGS) entry which is preliminary data.</text>
</comment>
<name>A0ABS4VQZ6_9PSEU</name>
<feature type="domain" description="4Fe-4S ferredoxin-type" evidence="8">
    <location>
        <begin position="1"/>
        <end position="29"/>
    </location>
</feature>
<proteinExistence type="predicted"/>
<dbReference type="SUPFAM" id="SSF54862">
    <property type="entry name" value="4Fe-4S ferredoxins"/>
    <property type="match status" value="1"/>
</dbReference>
<keyword evidence="3" id="KW-0479">Metal-binding</keyword>
<protein>
    <submittedName>
        <fullName evidence="9">Ferredoxin</fullName>
    </submittedName>
</protein>
<gene>
    <name evidence="9" type="ORF">JOF36_001887</name>
</gene>
<comment type="cofactor">
    <cofactor evidence="1">
        <name>[3Fe-4S] cluster</name>
        <dbReference type="ChEBI" id="CHEBI:21137"/>
    </cofactor>
</comment>
<evidence type="ECO:0000256" key="1">
    <source>
        <dbReference type="ARBA" id="ARBA00001927"/>
    </source>
</evidence>
<evidence type="ECO:0000256" key="4">
    <source>
        <dbReference type="ARBA" id="ARBA00022982"/>
    </source>
</evidence>
<organism evidence="9 10">
    <name type="scientific">Pseudonocardia parietis</name>
    <dbReference type="NCBI Taxonomy" id="570936"/>
    <lineage>
        <taxon>Bacteria</taxon>
        <taxon>Bacillati</taxon>
        <taxon>Actinomycetota</taxon>
        <taxon>Actinomycetes</taxon>
        <taxon>Pseudonocardiales</taxon>
        <taxon>Pseudonocardiaceae</taxon>
        <taxon>Pseudonocardia</taxon>
    </lineage>
</organism>
<dbReference type="InterPro" id="IPR017896">
    <property type="entry name" value="4Fe4S_Fe-S-bd"/>
</dbReference>
<evidence type="ECO:0000256" key="2">
    <source>
        <dbReference type="ARBA" id="ARBA00022448"/>
    </source>
</evidence>
<keyword evidence="7" id="KW-0003">3Fe-4S</keyword>
<keyword evidence="2" id="KW-0813">Transport</keyword>
<evidence type="ECO:0000259" key="8">
    <source>
        <dbReference type="PROSITE" id="PS51379"/>
    </source>
</evidence>
<evidence type="ECO:0000256" key="3">
    <source>
        <dbReference type="ARBA" id="ARBA00022723"/>
    </source>
</evidence>
<evidence type="ECO:0000313" key="9">
    <source>
        <dbReference type="EMBL" id="MBP2366191.1"/>
    </source>
</evidence>
<accession>A0ABS4VQZ6</accession>
<reference evidence="9 10" key="1">
    <citation type="submission" date="2021-03" db="EMBL/GenBank/DDBJ databases">
        <title>Sequencing the genomes of 1000 actinobacteria strains.</title>
        <authorList>
            <person name="Klenk H.-P."/>
        </authorList>
    </citation>
    <scope>NUCLEOTIDE SEQUENCE [LARGE SCALE GENOMIC DNA]</scope>
    <source>
        <strain evidence="9 10">DSM 45256</strain>
    </source>
</reference>
<evidence type="ECO:0000313" key="10">
    <source>
        <dbReference type="Proteomes" id="UP001519295"/>
    </source>
</evidence>
<sequence>MRVEIDRPACAGHGQCSATAPEVYELDDDGFVLPVEAVPPGTEDDAHAGAAACPEQAIRIVG</sequence>
<evidence type="ECO:0000256" key="5">
    <source>
        <dbReference type="ARBA" id="ARBA00023004"/>
    </source>
</evidence>
<dbReference type="PANTHER" id="PTHR36923">
    <property type="entry name" value="FERREDOXIN"/>
    <property type="match status" value="1"/>
</dbReference>
<evidence type="ECO:0000256" key="6">
    <source>
        <dbReference type="ARBA" id="ARBA00023014"/>
    </source>
</evidence>
<dbReference type="RefSeq" id="WP_210026202.1">
    <property type="nucleotide sequence ID" value="NZ_JAGINU010000001.1"/>
</dbReference>
<keyword evidence="10" id="KW-1185">Reference proteome</keyword>
<dbReference type="PROSITE" id="PS51379">
    <property type="entry name" value="4FE4S_FER_2"/>
    <property type="match status" value="1"/>
</dbReference>
<dbReference type="PANTHER" id="PTHR36923:SF3">
    <property type="entry name" value="FERREDOXIN"/>
    <property type="match status" value="1"/>
</dbReference>
<keyword evidence="5" id="KW-0408">Iron</keyword>
<dbReference type="Gene3D" id="3.30.70.20">
    <property type="match status" value="1"/>
</dbReference>
<dbReference type="Pfam" id="PF13459">
    <property type="entry name" value="Fer4_15"/>
    <property type="match status" value="1"/>
</dbReference>
<dbReference type="Proteomes" id="UP001519295">
    <property type="component" value="Unassembled WGS sequence"/>
</dbReference>
<dbReference type="InterPro" id="IPR051269">
    <property type="entry name" value="Fe-S_cluster_ET"/>
</dbReference>
<keyword evidence="4" id="KW-0249">Electron transport</keyword>
<keyword evidence="6" id="KW-0411">Iron-sulfur</keyword>
<evidence type="ECO:0000256" key="7">
    <source>
        <dbReference type="ARBA" id="ARBA00023291"/>
    </source>
</evidence>
<dbReference type="EMBL" id="JAGINU010000001">
    <property type="protein sequence ID" value="MBP2366191.1"/>
    <property type="molecule type" value="Genomic_DNA"/>
</dbReference>